<dbReference type="PANTHER" id="PTHR32332">
    <property type="entry name" value="2-NITROPROPANE DIOXYGENASE"/>
    <property type="match status" value="1"/>
</dbReference>
<evidence type="ECO:0000256" key="1">
    <source>
        <dbReference type="ARBA" id="ARBA00022630"/>
    </source>
</evidence>
<dbReference type="Pfam" id="PF03060">
    <property type="entry name" value="NMO"/>
    <property type="match status" value="1"/>
</dbReference>
<evidence type="ECO:0000313" key="4">
    <source>
        <dbReference type="EMBL" id="GLS14324.1"/>
    </source>
</evidence>
<evidence type="ECO:0000256" key="2">
    <source>
        <dbReference type="ARBA" id="ARBA00022643"/>
    </source>
</evidence>
<dbReference type="CDD" id="cd04730">
    <property type="entry name" value="NPD_like"/>
    <property type="match status" value="1"/>
</dbReference>
<sequence>MAAPFRTRLTELLGIEYPILGGGLMWLSDARYVAALARAGCMGFITPRSFASDDAFAEALDLCADLSAGRPFGVNLTLSSRPEANRSVQRWVEIALAHGVRHFETAGYRPDGLIGTLHAAGATVIHKASSIRHGLAAERAGADAIALIGMEEGGHPGMNELPAMLMGALAVGRFRVPLVLGGGIGHGRQIAAALVQGLDGVLMGSRFLVCEEISVHPDYKAHLLTCDEHATVRVLQSLGNTWRVLSNDTARQIEALERSGALDHAAFGDLIKGTTVRDGCYATGDWNRGMLSLGPAIAFAHRIEPLSVIVSGLIHEAQHAFQTFDSRMPKR</sequence>
<keyword evidence="3" id="KW-0560">Oxidoreductase</keyword>
<proteinExistence type="predicted"/>
<evidence type="ECO:0000256" key="3">
    <source>
        <dbReference type="ARBA" id="ARBA00023002"/>
    </source>
</evidence>
<dbReference type="SUPFAM" id="SSF51412">
    <property type="entry name" value="Inosine monophosphate dehydrogenase (IMPDH)"/>
    <property type="match status" value="1"/>
</dbReference>
<dbReference type="PANTHER" id="PTHR32332:SF20">
    <property type="entry name" value="2-NITROPROPANE DIOXYGENASE-LIKE PROTEIN"/>
    <property type="match status" value="1"/>
</dbReference>
<keyword evidence="1" id="KW-0285">Flavoprotein</keyword>
<keyword evidence="5" id="KW-1185">Reference proteome</keyword>
<dbReference type="GO" id="GO:0004497">
    <property type="term" value="F:monooxygenase activity"/>
    <property type="evidence" value="ECO:0007669"/>
    <property type="project" value="UniProtKB-KW"/>
</dbReference>
<reference evidence="5" key="1">
    <citation type="journal article" date="2019" name="Int. J. Syst. Evol. Microbiol.">
        <title>The Global Catalogue of Microorganisms (GCM) 10K type strain sequencing project: providing services to taxonomists for standard genome sequencing and annotation.</title>
        <authorList>
            <consortium name="The Broad Institute Genomics Platform"/>
            <consortium name="The Broad Institute Genome Sequencing Center for Infectious Disease"/>
            <person name="Wu L."/>
            <person name="Ma J."/>
        </authorList>
    </citation>
    <scope>NUCLEOTIDE SEQUENCE [LARGE SCALE GENOMIC DNA]</scope>
    <source>
        <strain evidence="5">NBRC 109341</strain>
    </source>
</reference>
<accession>A0ABQ6C5P4</accession>
<keyword evidence="2" id="KW-0288">FMN</keyword>
<dbReference type="EMBL" id="BSPB01000010">
    <property type="protein sequence ID" value="GLS14324.1"/>
    <property type="molecule type" value="Genomic_DNA"/>
</dbReference>
<comment type="caution">
    <text evidence="4">The sequence shown here is derived from an EMBL/GenBank/DDBJ whole genome shotgun (WGS) entry which is preliminary data.</text>
</comment>
<name>A0ABQ6C5P4_9BURK</name>
<gene>
    <name evidence="4" type="ORF">GCM10007935_17550</name>
</gene>
<dbReference type="InterPro" id="IPR013785">
    <property type="entry name" value="Aldolase_TIM"/>
</dbReference>
<dbReference type="InterPro" id="IPR004136">
    <property type="entry name" value="NMO"/>
</dbReference>
<protein>
    <submittedName>
        <fullName evidence="4">Nitronate monooxygenase</fullName>
    </submittedName>
</protein>
<dbReference type="RefSeq" id="WP_234267647.1">
    <property type="nucleotide sequence ID" value="NZ_BSPB01000010.1"/>
</dbReference>
<keyword evidence="4" id="KW-0503">Monooxygenase</keyword>
<dbReference type="Gene3D" id="3.20.20.70">
    <property type="entry name" value="Aldolase class I"/>
    <property type="match status" value="1"/>
</dbReference>
<dbReference type="Proteomes" id="UP001156903">
    <property type="component" value="Unassembled WGS sequence"/>
</dbReference>
<organism evidence="4 5">
    <name type="scientific">Hydrogenophaga electricum</name>
    <dbReference type="NCBI Taxonomy" id="1230953"/>
    <lineage>
        <taxon>Bacteria</taxon>
        <taxon>Pseudomonadati</taxon>
        <taxon>Pseudomonadota</taxon>
        <taxon>Betaproteobacteria</taxon>
        <taxon>Burkholderiales</taxon>
        <taxon>Comamonadaceae</taxon>
        <taxon>Hydrogenophaga</taxon>
    </lineage>
</organism>
<evidence type="ECO:0000313" key="5">
    <source>
        <dbReference type="Proteomes" id="UP001156903"/>
    </source>
</evidence>